<dbReference type="EMBL" id="CATOUU010000703">
    <property type="protein sequence ID" value="CAI9942668.1"/>
    <property type="molecule type" value="Genomic_DNA"/>
</dbReference>
<accession>A0AA86PPY3</accession>
<dbReference type="AlphaFoldDB" id="A0AA86PPY3"/>
<name>A0AA86PPY3_9EUKA</name>
<reference evidence="2" key="1">
    <citation type="submission" date="2023-06" db="EMBL/GenBank/DDBJ databases">
        <authorList>
            <person name="Kurt Z."/>
        </authorList>
    </citation>
    <scope>NUCLEOTIDE SEQUENCE</scope>
</reference>
<organism evidence="2">
    <name type="scientific">Hexamita inflata</name>
    <dbReference type="NCBI Taxonomy" id="28002"/>
    <lineage>
        <taxon>Eukaryota</taxon>
        <taxon>Metamonada</taxon>
        <taxon>Diplomonadida</taxon>
        <taxon>Hexamitidae</taxon>
        <taxon>Hexamitinae</taxon>
        <taxon>Hexamita</taxon>
    </lineage>
</organism>
<sequence>MFAKCQKKQQQMIRQQLEKNTVTKSQLTCAICLGIYDNPVVCSSGRSYCAKCIKKSVEMGNTRCPITNIEIQQVFYPNIELKQIVEQYKSKYQIKNTDNLRELLNNSFEFLEYFLEQFNQIMHVTLDINGFVSLLFLDLLEI</sequence>
<dbReference type="Proteomes" id="UP001642409">
    <property type="component" value="Unassembled WGS sequence"/>
</dbReference>
<evidence type="ECO:0000259" key="1">
    <source>
        <dbReference type="SMART" id="SM00184"/>
    </source>
</evidence>
<comment type="caution">
    <text evidence="2">The sequence shown here is derived from an EMBL/GenBank/DDBJ whole genome shotgun (WGS) entry which is preliminary data.</text>
</comment>
<feature type="domain" description="RING-type" evidence="1">
    <location>
        <begin position="29"/>
        <end position="67"/>
    </location>
</feature>
<dbReference type="SMART" id="SM00184">
    <property type="entry name" value="RING"/>
    <property type="match status" value="1"/>
</dbReference>
<dbReference type="InterPro" id="IPR013083">
    <property type="entry name" value="Znf_RING/FYVE/PHD"/>
</dbReference>
<dbReference type="InterPro" id="IPR001841">
    <property type="entry name" value="Znf_RING"/>
</dbReference>
<protein>
    <recommendedName>
        <fullName evidence="1">RING-type domain-containing protein</fullName>
    </recommendedName>
</protein>
<dbReference type="Gene3D" id="3.30.40.10">
    <property type="entry name" value="Zinc/RING finger domain, C3HC4 (zinc finger)"/>
    <property type="match status" value="1"/>
</dbReference>
<reference evidence="3 4" key="2">
    <citation type="submission" date="2024-07" db="EMBL/GenBank/DDBJ databases">
        <authorList>
            <person name="Akdeniz Z."/>
        </authorList>
    </citation>
    <scope>NUCLEOTIDE SEQUENCE [LARGE SCALE GENOMIC DNA]</scope>
</reference>
<proteinExistence type="predicted"/>
<dbReference type="SUPFAM" id="SSF57850">
    <property type="entry name" value="RING/U-box"/>
    <property type="match status" value="1"/>
</dbReference>
<evidence type="ECO:0000313" key="2">
    <source>
        <dbReference type="EMBL" id="CAI9942668.1"/>
    </source>
</evidence>
<evidence type="ECO:0000313" key="3">
    <source>
        <dbReference type="EMBL" id="CAL6013954.1"/>
    </source>
</evidence>
<keyword evidence="4" id="KW-1185">Reference proteome</keyword>
<gene>
    <name evidence="3" type="ORF">HINF_LOCUS24039</name>
    <name evidence="2" type="ORF">HINF_LOCUS30313</name>
</gene>
<dbReference type="Pfam" id="PF13923">
    <property type="entry name" value="zf-C3HC4_2"/>
    <property type="match status" value="1"/>
</dbReference>
<evidence type="ECO:0000313" key="4">
    <source>
        <dbReference type="Proteomes" id="UP001642409"/>
    </source>
</evidence>
<dbReference type="EMBL" id="CAXDID020000069">
    <property type="protein sequence ID" value="CAL6013954.1"/>
    <property type="molecule type" value="Genomic_DNA"/>
</dbReference>